<keyword evidence="8" id="KW-0547">Nucleotide-binding</keyword>
<dbReference type="InterPro" id="IPR003594">
    <property type="entry name" value="HATPase_dom"/>
</dbReference>
<comment type="subcellular location">
    <subcellularLocation>
        <location evidence="2">Cell membrane</location>
        <topology evidence="2">Multi-pass membrane protein</topology>
    </subcellularLocation>
</comment>
<dbReference type="RefSeq" id="WP_128996815.1">
    <property type="nucleotide sequence ID" value="NZ_PDKN01000008.1"/>
</dbReference>
<dbReference type="Proteomes" id="UP000290657">
    <property type="component" value="Unassembled WGS sequence"/>
</dbReference>
<evidence type="ECO:0000256" key="5">
    <source>
        <dbReference type="ARBA" id="ARBA00022553"/>
    </source>
</evidence>
<dbReference type="InterPro" id="IPR005467">
    <property type="entry name" value="His_kinase_dom"/>
</dbReference>
<protein>
    <recommendedName>
        <fullName evidence="3">histidine kinase</fullName>
        <ecNumber evidence="3">2.7.13.3</ecNumber>
    </recommendedName>
</protein>
<keyword evidence="9" id="KW-0418">Kinase</keyword>
<accession>A0A4Q0XN03</accession>
<evidence type="ECO:0000256" key="9">
    <source>
        <dbReference type="ARBA" id="ARBA00022777"/>
    </source>
</evidence>
<evidence type="ECO:0000259" key="15">
    <source>
        <dbReference type="PROSITE" id="PS50109"/>
    </source>
</evidence>
<reference evidence="16 17" key="1">
    <citation type="submission" date="2017-10" db="EMBL/GenBank/DDBJ databases">
        <title>Genomics of the genus Arcobacter.</title>
        <authorList>
            <person name="Perez-Cataluna A."/>
            <person name="Figueras M.J."/>
        </authorList>
    </citation>
    <scope>NUCLEOTIDE SEQUENCE [LARGE SCALE GENOMIC DNA]</scope>
    <source>
        <strain evidence="16 17">CECT 8987</strain>
    </source>
</reference>
<evidence type="ECO:0000256" key="3">
    <source>
        <dbReference type="ARBA" id="ARBA00012438"/>
    </source>
</evidence>
<comment type="caution">
    <text evidence="16">The sequence shown here is derived from an EMBL/GenBank/DDBJ whole genome shotgun (WGS) entry which is preliminary data.</text>
</comment>
<gene>
    <name evidence="16" type="ORF">CRV04_10545</name>
</gene>
<dbReference type="OrthoDB" id="9812241at2"/>
<dbReference type="InterPro" id="IPR003661">
    <property type="entry name" value="HisK_dim/P_dom"/>
</dbReference>
<keyword evidence="13 14" id="KW-0472">Membrane</keyword>
<dbReference type="CDD" id="cd00082">
    <property type="entry name" value="HisKA"/>
    <property type="match status" value="1"/>
</dbReference>
<dbReference type="SUPFAM" id="SSF47384">
    <property type="entry name" value="Homodimeric domain of signal transducing histidine kinase"/>
    <property type="match status" value="1"/>
</dbReference>
<comment type="catalytic activity">
    <reaction evidence="1">
        <text>ATP + protein L-histidine = ADP + protein N-phospho-L-histidine.</text>
        <dbReference type="EC" id="2.7.13.3"/>
    </reaction>
</comment>
<name>A0A4Q0XN03_9BACT</name>
<keyword evidence="4" id="KW-1003">Cell membrane</keyword>
<keyword evidence="10" id="KW-0067">ATP-binding</keyword>
<dbReference type="EC" id="2.7.13.3" evidence="3"/>
<evidence type="ECO:0000256" key="2">
    <source>
        <dbReference type="ARBA" id="ARBA00004651"/>
    </source>
</evidence>
<dbReference type="EMBL" id="PDKN01000008">
    <property type="protein sequence ID" value="RXJ55269.1"/>
    <property type="molecule type" value="Genomic_DNA"/>
</dbReference>
<evidence type="ECO:0000256" key="1">
    <source>
        <dbReference type="ARBA" id="ARBA00000085"/>
    </source>
</evidence>
<keyword evidence="6" id="KW-0808">Transferase</keyword>
<evidence type="ECO:0000256" key="8">
    <source>
        <dbReference type="ARBA" id="ARBA00022741"/>
    </source>
</evidence>
<dbReference type="GO" id="GO:0000155">
    <property type="term" value="F:phosphorelay sensor kinase activity"/>
    <property type="evidence" value="ECO:0007669"/>
    <property type="project" value="InterPro"/>
</dbReference>
<evidence type="ECO:0000256" key="13">
    <source>
        <dbReference type="ARBA" id="ARBA00023136"/>
    </source>
</evidence>
<dbReference type="GO" id="GO:0005886">
    <property type="term" value="C:plasma membrane"/>
    <property type="evidence" value="ECO:0007669"/>
    <property type="project" value="UniProtKB-SubCell"/>
</dbReference>
<dbReference type="Gene3D" id="3.30.565.10">
    <property type="entry name" value="Histidine kinase-like ATPase, C-terminal domain"/>
    <property type="match status" value="1"/>
</dbReference>
<sequence length="460" mass="53894">MTIRQRLYIALSLILLITMFIIGVFFYSIYNLNEIHMSQNHRYDQIRRVEKLKEYNNSFSWIVLDIITDYDKVNVVKERLHKADTLFKTLHLQKKQTIENSESVSEKENLKLIFSYFEKMEKAIKVELFAHVLVKKDSTTFISFHQAFDALNQQTNLLLIQEIEYLQQQLNKTEQSRNQFIDTIKIEVVILLFLAFTVSFVIASKIIKETKDKLDKLNKGVLQLFNDDENSIKVDIGKNNELSEITNNLNSYLEKQSAIIHSREELLRNISHELKTPITKGKFLVESLKKSLHNVEIENINKVFIDIEELTSKLLQREKLNFATINASSFKVSSLILESLSKLSIDDESKIVLDIKEDFTIHADKYYLTLALKNLIDNAMKYAQEYPIKIETNERSLDIKNMAEKLSNDLVYYIRPFTREPNQQQGHGLGLNIVNKITQMHGFKLHYSYKNPYNIFSIKF</sequence>
<organism evidence="16 17">
    <name type="scientific">Candidatus Marinarcus aquaticus</name>
    <dbReference type="NCBI Taxonomy" id="2044504"/>
    <lineage>
        <taxon>Bacteria</taxon>
        <taxon>Pseudomonadati</taxon>
        <taxon>Campylobacterota</taxon>
        <taxon>Epsilonproteobacteria</taxon>
        <taxon>Campylobacterales</taxon>
        <taxon>Arcobacteraceae</taxon>
        <taxon>Candidatus Marinarcus</taxon>
    </lineage>
</organism>
<dbReference type="PANTHER" id="PTHR45528">
    <property type="entry name" value="SENSOR HISTIDINE KINASE CPXA"/>
    <property type="match status" value="1"/>
</dbReference>
<dbReference type="AlphaFoldDB" id="A0A4Q0XN03"/>
<evidence type="ECO:0000313" key="17">
    <source>
        <dbReference type="Proteomes" id="UP000290657"/>
    </source>
</evidence>
<dbReference type="InterPro" id="IPR050398">
    <property type="entry name" value="HssS/ArlS-like"/>
</dbReference>
<keyword evidence="17" id="KW-1185">Reference proteome</keyword>
<keyword evidence="12" id="KW-0902">Two-component regulatory system</keyword>
<dbReference type="GO" id="GO:0005524">
    <property type="term" value="F:ATP binding"/>
    <property type="evidence" value="ECO:0007669"/>
    <property type="project" value="UniProtKB-KW"/>
</dbReference>
<evidence type="ECO:0000313" key="16">
    <source>
        <dbReference type="EMBL" id="RXJ55269.1"/>
    </source>
</evidence>
<dbReference type="Gene3D" id="1.10.287.130">
    <property type="match status" value="1"/>
</dbReference>
<dbReference type="PROSITE" id="PS50109">
    <property type="entry name" value="HIS_KIN"/>
    <property type="match status" value="1"/>
</dbReference>
<dbReference type="SMART" id="SM00388">
    <property type="entry name" value="HisKA"/>
    <property type="match status" value="1"/>
</dbReference>
<feature type="domain" description="Histidine kinase" evidence="15">
    <location>
        <begin position="269"/>
        <end position="460"/>
    </location>
</feature>
<keyword evidence="7 14" id="KW-0812">Transmembrane</keyword>
<evidence type="ECO:0000256" key="4">
    <source>
        <dbReference type="ARBA" id="ARBA00022475"/>
    </source>
</evidence>
<feature type="transmembrane region" description="Helical" evidence="14">
    <location>
        <begin position="7"/>
        <end position="30"/>
    </location>
</feature>
<proteinExistence type="predicted"/>
<evidence type="ECO:0000256" key="12">
    <source>
        <dbReference type="ARBA" id="ARBA00023012"/>
    </source>
</evidence>
<dbReference type="InterPro" id="IPR036890">
    <property type="entry name" value="HATPase_C_sf"/>
</dbReference>
<evidence type="ECO:0000256" key="14">
    <source>
        <dbReference type="SAM" id="Phobius"/>
    </source>
</evidence>
<dbReference type="SUPFAM" id="SSF55874">
    <property type="entry name" value="ATPase domain of HSP90 chaperone/DNA topoisomerase II/histidine kinase"/>
    <property type="match status" value="1"/>
</dbReference>
<dbReference type="InterPro" id="IPR036097">
    <property type="entry name" value="HisK_dim/P_sf"/>
</dbReference>
<dbReference type="Pfam" id="PF02518">
    <property type="entry name" value="HATPase_c"/>
    <property type="match status" value="1"/>
</dbReference>
<keyword evidence="11 14" id="KW-1133">Transmembrane helix</keyword>
<evidence type="ECO:0000256" key="11">
    <source>
        <dbReference type="ARBA" id="ARBA00022989"/>
    </source>
</evidence>
<dbReference type="PANTHER" id="PTHR45528:SF1">
    <property type="entry name" value="SENSOR HISTIDINE KINASE CPXA"/>
    <property type="match status" value="1"/>
</dbReference>
<evidence type="ECO:0000256" key="7">
    <source>
        <dbReference type="ARBA" id="ARBA00022692"/>
    </source>
</evidence>
<evidence type="ECO:0000256" key="10">
    <source>
        <dbReference type="ARBA" id="ARBA00022840"/>
    </source>
</evidence>
<keyword evidence="5" id="KW-0597">Phosphoprotein</keyword>
<dbReference type="Pfam" id="PF00512">
    <property type="entry name" value="HisKA"/>
    <property type="match status" value="1"/>
</dbReference>
<evidence type="ECO:0000256" key="6">
    <source>
        <dbReference type="ARBA" id="ARBA00022679"/>
    </source>
</evidence>